<evidence type="ECO:0000259" key="2">
    <source>
        <dbReference type="Pfam" id="PF15045"/>
    </source>
</evidence>
<reference evidence="3" key="1">
    <citation type="journal article" date="2021" name="G3 (Bethesda)">
        <title>Genome and transcriptome analysis of the beet armyworm Spodoptera exigua reveals targets for pest control. .</title>
        <authorList>
            <person name="Simon S."/>
            <person name="Breeschoten T."/>
            <person name="Jansen H.J."/>
            <person name="Dirks R.P."/>
            <person name="Schranz M.E."/>
            <person name="Ros V.I.D."/>
        </authorList>
    </citation>
    <scope>NUCLEOTIDE SEQUENCE</scope>
    <source>
        <strain evidence="3">TB_SE_WUR_2020</strain>
    </source>
</reference>
<dbReference type="InterPro" id="IPR046359">
    <property type="entry name" value="Aftin-like"/>
</dbReference>
<name>A0A922MMM7_SPOEX</name>
<dbReference type="AlphaFoldDB" id="A0A922MMM7"/>
<feature type="compositionally biased region" description="Polar residues" evidence="1">
    <location>
        <begin position="981"/>
        <end position="992"/>
    </location>
</feature>
<evidence type="ECO:0000256" key="1">
    <source>
        <dbReference type="SAM" id="MobiDB-lite"/>
    </source>
</evidence>
<dbReference type="EMBL" id="JACEFF010000350">
    <property type="protein sequence ID" value="KAH9639225.1"/>
    <property type="molecule type" value="Genomic_DNA"/>
</dbReference>
<protein>
    <recommendedName>
        <fullName evidence="2">Aftiphilin clathrin-binding box domain-containing protein</fullName>
    </recommendedName>
</protein>
<feature type="compositionally biased region" description="Polar residues" evidence="1">
    <location>
        <begin position="284"/>
        <end position="294"/>
    </location>
</feature>
<evidence type="ECO:0000313" key="3">
    <source>
        <dbReference type="EMBL" id="KAH9639225.1"/>
    </source>
</evidence>
<accession>A0A922MMM7</accession>
<feature type="domain" description="Aftiphilin clathrin-binding box" evidence="2">
    <location>
        <begin position="418"/>
        <end position="482"/>
    </location>
</feature>
<feature type="region of interest" description="Disordered" evidence="1">
    <location>
        <begin position="980"/>
        <end position="1018"/>
    </location>
</feature>
<evidence type="ECO:0000313" key="4">
    <source>
        <dbReference type="Proteomes" id="UP000814243"/>
    </source>
</evidence>
<dbReference type="GO" id="GO:0032588">
    <property type="term" value="C:trans-Golgi network membrane"/>
    <property type="evidence" value="ECO:0007669"/>
    <property type="project" value="InterPro"/>
</dbReference>
<feature type="compositionally biased region" description="Basic and acidic residues" evidence="1">
    <location>
        <begin position="174"/>
        <end position="184"/>
    </location>
</feature>
<dbReference type="PANTHER" id="PTHR16156:SF10">
    <property type="entry name" value="AFTIPHILIN-RELATED"/>
    <property type="match status" value="1"/>
</dbReference>
<feature type="region of interest" description="Disordered" evidence="1">
    <location>
        <begin position="481"/>
        <end position="510"/>
    </location>
</feature>
<feature type="region of interest" description="Disordered" evidence="1">
    <location>
        <begin position="768"/>
        <end position="787"/>
    </location>
</feature>
<sequence>MSIPPLVCSTPPPPDQCEDDKDPGDLDLSYNLSQEDDDDEENDYNYGNFSSFNHYGPNDKPLEINNLEDARTIDNSINKEMFIEYEISKEAEQSSSSSQIGTNDVHENKLKCDEDMNIEDLNLKLDDEIVDNVVESDEIENSDQNTDSIKDLNIPSNSNDSSQEDVSTNTYENVIEHTPTKETLAETGEAVVEQESPDDQSIDIRVKHENLIEDTKDKAVEIPVITNEPIEEDCIEKLNEIPENIEHSVKQFDIESNENVEDDDFGDFDEFQFVNTKSVASVVDSSNPWENNETSEVDFGNFTANFDDNKSPVEDTVNTETRTSPSGESNEIIKEDDTCEDDDFGDFDDFKSSAKLVSSEDQGEDLCHEMSVLNLQSTDNEHHIMESVSKVLSSVFSEEISEPSEEFEGKLEQFLSETWGHLMEIDERQPYIVNWNNSLGQKTLLKALCIDSRNILFGPKWSSHMPKYAANLSVAPLQPQKQAAAPVNASQSEPMADKASSKPTTWSDPFSSEGQEFTYAEALLLDLEHLMATLDQMAHNHSTLKISELLSHGKCITNALNTGKTGACNTEHESAGGAIAPRPTDLDVFEAAMSTKSEKIYSSTLNVQPIRQINLPDTHIFTPTDSEIPRSKTIHYDPSPTVLLPQPVVPDVKNTDNPLTPTTNEVVEVNTEDDNEYWEFQDFKGTPDSSSLPGLVSHHKVPDESNVHTATTVNALPNPSVAYQTQLLQPIKIEPSMPTLNWPDPGEVKATFDDFTDFVSISTPLPERQFSAKPQGEDLDAKSNTLKSDNFNDLKEKVTVVAEQSNPENETLDDDFDTFQSALPTKITQNNNFKSNTFSDTQTPFEQPIDFDYASSKTMNIKSDTISFTTMTRPNEALTNNVSYNSNTTEFTSKIPLSSNTPIQTGLLQPTPASFASVNTQNQRTTGQILQPLSLESYSQINWPSPGIDLQDLSRFNPVETLQSLKSDLSVSGLSKVASPVHTQKNTTVSQSPDDDVWGDFVSSKPKQQTSQPKKPPVFVEDDEWSDFISSPSVKSQNGLNTISLNVHTNSNIQKSVQNKFLMKTNQTPVDIPTLNYITPKSNPHKTYNDKHFQNL</sequence>
<dbReference type="GO" id="GO:0030276">
    <property type="term" value="F:clathrin binding"/>
    <property type="evidence" value="ECO:0007669"/>
    <property type="project" value="InterPro"/>
</dbReference>
<dbReference type="InterPro" id="IPR029205">
    <property type="entry name" value="Clathrin-bd"/>
</dbReference>
<dbReference type="Pfam" id="PF15045">
    <property type="entry name" value="Clathrin_bdg"/>
    <property type="match status" value="1"/>
</dbReference>
<organism evidence="3 4">
    <name type="scientific">Spodoptera exigua</name>
    <name type="common">Beet armyworm</name>
    <name type="synonym">Noctua fulgens</name>
    <dbReference type="NCBI Taxonomy" id="7107"/>
    <lineage>
        <taxon>Eukaryota</taxon>
        <taxon>Metazoa</taxon>
        <taxon>Ecdysozoa</taxon>
        <taxon>Arthropoda</taxon>
        <taxon>Hexapoda</taxon>
        <taxon>Insecta</taxon>
        <taxon>Pterygota</taxon>
        <taxon>Neoptera</taxon>
        <taxon>Endopterygota</taxon>
        <taxon>Lepidoptera</taxon>
        <taxon>Glossata</taxon>
        <taxon>Ditrysia</taxon>
        <taxon>Noctuoidea</taxon>
        <taxon>Noctuidae</taxon>
        <taxon>Amphipyrinae</taxon>
        <taxon>Spodoptera</taxon>
    </lineage>
</organism>
<feature type="compositionally biased region" description="Polar residues" evidence="1">
    <location>
        <begin position="501"/>
        <end position="510"/>
    </location>
</feature>
<feature type="compositionally biased region" description="Acidic residues" evidence="1">
    <location>
        <begin position="34"/>
        <end position="43"/>
    </location>
</feature>
<dbReference type="PANTHER" id="PTHR16156">
    <property type="entry name" value="AFTIPHILIN A-RELATED"/>
    <property type="match status" value="1"/>
</dbReference>
<feature type="region of interest" description="Disordered" evidence="1">
    <location>
        <begin position="136"/>
        <end position="201"/>
    </location>
</feature>
<gene>
    <name evidence="3" type="ORF">HF086_014089</name>
</gene>
<feature type="compositionally biased region" description="Polar residues" evidence="1">
    <location>
        <begin position="316"/>
        <end position="329"/>
    </location>
</feature>
<feature type="region of interest" description="Disordered" evidence="1">
    <location>
        <begin position="1"/>
        <end position="44"/>
    </location>
</feature>
<feature type="compositionally biased region" description="Polar residues" evidence="1">
    <location>
        <begin position="154"/>
        <end position="172"/>
    </location>
</feature>
<feature type="region of interest" description="Disordered" evidence="1">
    <location>
        <begin position="284"/>
        <end position="331"/>
    </location>
</feature>
<dbReference type="Proteomes" id="UP000814243">
    <property type="component" value="Unassembled WGS sequence"/>
</dbReference>
<feature type="compositionally biased region" description="Low complexity" evidence="1">
    <location>
        <begin position="1003"/>
        <end position="1013"/>
    </location>
</feature>
<proteinExistence type="predicted"/>
<comment type="caution">
    <text evidence="3">The sequence shown here is derived from an EMBL/GenBank/DDBJ whole genome shotgun (WGS) entry which is preliminary data.</text>
</comment>
<dbReference type="GO" id="GO:0030121">
    <property type="term" value="C:AP-1 adaptor complex"/>
    <property type="evidence" value="ECO:0007669"/>
    <property type="project" value="TreeGrafter"/>
</dbReference>